<accession>A0ABP6JKI3</accession>
<name>A0ABP6JKI3_STRTU</name>
<keyword evidence="2" id="KW-1185">Reference proteome</keyword>
<evidence type="ECO:0000313" key="1">
    <source>
        <dbReference type="EMBL" id="GAA2936367.1"/>
    </source>
</evidence>
<dbReference type="Proteomes" id="UP001501102">
    <property type="component" value="Unassembled WGS sequence"/>
</dbReference>
<sequence>MKSSSSHQAGPRVQREDGILEAISTSSYFGRNAYWIQRASAGVLNGKDSDKIDTARGAYLATAAARARARTTSVPTLSNSRGRMAVELSSPRDWHGLIEGWHHPRRASASCSSPAAMSPAEAGDVGPQRGYLVVEAGPDVPHQHKIRR</sequence>
<comment type="caution">
    <text evidence="1">The sequence shown here is derived from an EMBL/GenBank/DDBJ whole genome shotgun (WGS) entry which is preliminary data.</text>
</comment>
<gene>
    <name evidence="1" type="ORF">GCM10020221_35150</name>
</gene>
<protein>
    <submittedName>
        <fullName evidence="1">Uncharacterized protein</fullName>
    </submittedName>
</protein>
<evidence type="ECO:0000313" key="2">
    <source>
        <dbReference type="Proteomes" id="UP001501102"/>
    </source>
</evidence>
<organism evidence="1 2">
    <name type="scientific">Streptomyces thioluteus</name>
    <dbReference type="NCBI Taxonomy" id="66431"/>
    <lineage>
        <taxon>Bacteria</taxon>
        <taxon>Bacillati</taxon>
        <taxon>Actinomycetota</taxon>
        <taxon>Actinomycetes</taxon>
        <taxon>Kitasatosporales</taxon>
        <taxon>Streptomycetaceae</taxon>
        <taxon>Streptomyces</taxon>
    </lineage>
</organism>
<proteinExistence type="predicted"/>
<reference evidence="2" key="1">
    <citation type="journal article" date="2019" name="Int. J. Syst. Evol. Microbiol.">
        <title>The Global Catalogue of Microorganisms (GCM) 10K type strain sequencing project: providing services to taxonomists for standard genome sequencing and annotation.</title>
        <authorList>
            <consortium name="The Broad Institute Genomics Platform"/>
            <consortium name="The Broad Institute Genome Sequencing Center for Infectious Disease"/>
            <person name="Wu L."/>
            <person name="Ma J."/>
        </authorList>
    </citation>
    <scope>NUCLEOTIDE SEQUENCE [LARGE SCALE GENOMIC DNA]</scope>
    <source>
        <strain evidence="2">JCM 4087</strain>
    </source>
</reference>
<dbReference type="EMBL" id="BAAAXZ010000132">
    <property type="protein sequence ID" value="GAA2936367.1"/>
    <property type="molecule type" value="Genomic_DNA"/>
</dbReference>